<dbReference type="Pfam" id="PF08240">
    <property type="entry name" value="ADH_N"/>
    <property type="match status" value="1"/>
</dbReference>
<proteinExistence type="predicted"/>
<dbReference type="AlphaFoldDB" id="A0A3D8SXV9"/>
<protein>
    <submittedName>
        <fullName evidence="2">Putative alcohol dehydrogenase-2</fullName>
    </submittedName>
</protein>
<dbReference type="SMART" id="SM00829">
    <property type="entry name" value="PKS_ER"/>
    <property type="match status" value="1"/>
</dbReference>
<accession>A0A3D8SXV9</accession>
<feature type="domain" description="Enoyl reductase (ER)" evidence="1">
    <location>
        <begin position="15"/>
        <end position="320"/>
    </location>
</feature>
<dbReference type="SUPFAM" id="SSF50129">
    <property type="entry name" value="GroES-like"/>
    <property type="match status" value="1"/>
</dbReference>
<dbReference type="OrthoDB" id="3509362at2759"/>
<dbReference type="InterPro" id="IPR013149">
    <property type="entry name" value="ADH-like_C"/>
</dbReference>
<dbReference type="Proteomes" id="UP000256328">
    <property type="component" value="Unassembled WGS sequence"/>
</dbReference>
<dbReference type="Gene3D" id="3.40.50.720">
    <property type="entry name" value="NAD(P)-binding Rossmann-like Domain"/>
    <property type="match status" value="1"/>
</dbReference>
<gene>
    <name evidence="2" type="ORF">BP5796_02279</name>
</gene>
<keyword evidence="3" id="KW-1185">Reference proteome</keyword>
<organism evidence="2 3">
    <name type="scientific">Coleophoma crateriformis</name>
    <dbReference type="NCBI Taxonomy" id="565419"/>
    <lineage>
        <taxon>Eukaryota</taxon>
        <taxon>Fungi</taxon>
        <taxon>Dikarya</taxon>
        <taxon>Ascomycota</taxon>
        <taxon>Pezizomycotina</taxon>
        <taxon>Leotiomycetes</taxon>
        <taxon>Helotiales</taxon>
        <taxon>Dermateaceae</taxon>
        <taxon>Coleophoma</taxon>
    </lineage>
</organism>
<dbReference type="PANTHER" id="PTHR43482:SF1">
    <property type="entry name" value="PROTEIN AST1-RELATED"/>
    <property type="match status" value="1"/>
</dbReference>
<sequence>MATMKAIKLVRESPELAPKILLETVAKPELIDNHVLVKVYASAVHPSDVLNALGGFGITKFPRIPGRDFSGVITEGPPDRIGEEVYGTSGFTHAFSQDGFHAEYCLVHEDAVVPKPKNLSFTQAACIGVPFTTAALTLRKARATASDTVMVLGASGAVGSAVVQLAKSHCCRVIKVSRSDESDINSAKDPELASAASLTENHGVDVVVDTVGQPGLTSNAVKRLAQGGRLAFIAAPRSGSTELSVDMLQFYRDEKTLVGCNSLKYSVQEMAAQMKAMKEHFENGHLKGAVEGEWTAVKLENAVGAYENAINKRSREKYVIVMD</sequence>
<dbReference type="Pfam" id="PF00107">
    <property type="entry name" value="ADH_zinc_N"/>
    <property type="match status" value="1"/>
</dbReference>
<dbReference type="InterPro" id="IPR013154">
    <property type="entry name" value="ADH-like_N"/>
</dbReference>
<dbReference type="InterPro" id="IPR052585">
    <property type="entry name" value="Lipid_raft_assoc_Zn_ADH"/>
</dbReference>
<dbReference type="SUPFAM" id="SSF51735">
    <property type="entry name" value="NAD(P)-binding Rossmann-fold domains"/>
    <property type="match status" value="1"/>
</dbReference>
<dbReference type="InterPro" id="IPR011032">
    <property type="entry name" value="GroES-like_sf"/>
</dbReference>
<dbReference type="InterPro" id="IPR036291">
    <property type="entry name" value="NAD(P)-bd_dom_sf"/>
</dbReference>
<dbReference type="InterPro" id="IPR020843">
    <property type="entry name" value="ER"/>
</dbReference>
<reference evidence="2 3" key="1">
    <citation type="journal article" date="2018" name="IMA Fungus">
        <title>IMA Genome-F 9: Draft genome sequence of Annulohypoxylon stygium, Aspergillus mulundensis, Berkeleyomyces basicola (syn. Thielaviopsis basicola), Ceratocystis smalleyi, two Cercospora beticola strains, Coleophoma cylindrospora, Fusarium fracticaudum, Phialophora cf. hyalina, and Morchella septimelata.</title>
        <authorList>
            <person name="Wingfield B.D."/>
            <person name="Bills G.F."/>
            <person name="Dong Y."/>
            <person name="Huang W."/>
            <person name="Nel W.J."/>
            <person name="Swalarsk-Parry B.S."/>
            <person name="Vaghefi N."/>
            <person name="Wilken P.M."/>
            <person name="An Z."/>
            <person name="de Beer Z.W."/>
            <person name="De Vos L."/>
            <person name="Chen L."/>
            <person name="Duong T.A."/>
            <person name="Gao Y."/>
            <person name="Hammerbacher A."/>
            <person name="Kikkert J.R."/>
            <person name="Li Y."/>
            <person name="Li H."/>
            <person name="Li K."/>
            <person name="Li Q."/>
            <person name="Liu X."/>
            <person name="Ma X."/>
            <person name="Naidoo K."/>
            <person name="Pethybridge S.J."/>
            <person name="Sun J."/>
            <person name="Steenkamp E.T."/>
            <person name="van der Nest M.A."/>
            <person name="van Wyk S."/>
            <person name="Wingfield M.J."/>
            <person name="Xiong C."/>
            <person name="Yue Q."/>
            <person name="Zhang X."/>
        </authorList>
    </citation>
    <scope>NUCLEOTIDE SEQUENCE [LARGE SCALE GENOMIC DNA]</scope>
    <source>
        <strain evidence="2 3">BP5796</strain>
    </source>
</reference>
<name>A0A3D8SXV9_9HELO</name>
<dbReference type="EMBL" id="PDLN01000003">
    <property type="protein sequence ID" value="RDW91114.1"/>
    <property type="molecule type" value="Genomic_DNA"/>
</dbReference>
<comment type="caution">
    <text evidence="2">The sequence shown here is derived from an EMBL/GenBank/DDBJ whole genome shotgun (WGS) entry which is preliminary data.</text>
</comment>
<evidence type="ECO:0000313" key="3">
    <source>
        <dbReference type="Proteomes" id="UP000256328"/>
    </source>
</evidence>
<evidence type="ECO:0000259" key="1">
    <source>
        <dbReference type="SMART" id="SM00829"/>
    </source>
</evidence>
<evidence type="ECO:0000313" key="2">
    <source>
        <dbReference type="EMBL" id="RDW91114.1"/>
    </source>
</evidence>
<dbReference type="GO" id="GO:0016491">
    <property type="term" value="F:oxidoreductase activity"/>
    <property type="evidence" value="ECO:0007669"/>
    <property type="project" value="InterPro"/>
</dbReference>
<dbReference type="PANTHER" id="PTHR43482">
    <property type="entry name" value="PROTEIN AST1-RELATED"/>
    <property type="match status" value="1"/>
</dbReference>
<dbReference type="Gene3D" id="3.90.180.10">
    <property type="entry name" value="Medium-chain alcohol dehydrogenases, catalytic domain"/>
    <property type="match status" value="1"/>
</dbReference>